<dbReference type="InterPro" id="IPR007715">
    <property type="entry name" value="Coq4"/>
</dbReference>
<accession>A0A1G7EB45</accession>
<dbReference type="Pfam" id="PF05019">
    <property type="entry name" value="Coq4"/>
    <property type="match status" value="1"/>
</dbReference>
<evidence type="ECO:0000313" key="2">
    <source>
        <dbReference type="Proteomes" id="UP000182114"/>
    </source>
</evidence>
<protein>
    <submittedName>
        <fullName evidence="1">Coenzyme Q (Ubiquinone) biosynthesis protein Coq4</fullName>
    </submittedName>
</protein>
<keyword evidence="1" id="KW-0830">Ubiquinone</keyword>
<evidence type="ECO:0000313" key="1">
    <source>
        <dbReference type="EMBL" id="SDE60595.1"/>
    </source>
</evidence>
<dbReference type="GO" id="GO:0006744">
    <property type="term" value="P:ubiquinone biosynthetic process"/>
    <property type="evidence" value="ECO:0007669"/>
    <property type="project" value="InterPro"/>
</dbReference>
<dbReference type="AlphaFoldDB" id="A0A1G7EB45"/>
<organism evidence="1 2">
    <name type="scientific">Cellulophaga baltica</name>
    <dbReference type="NCBI Taxonomy" id="76594"/>
    <lineage>
        <taxon>Bacteria</taxon>
        <taxon>Pseudomonadati</taxon>
        <taxon>Bacteroidota</taxon>
        <taxon>Flavobacteriia</taxon>
        <taxon>Flavobacteriales</taxon>
        <taxon>Flavobacteriaceae</taxon>
        <taxon>Cellulophaga</taxon>
    </lineage>
</organism>
<reference evidence="2" key="1">
    <citation type="submission" date="2016-10" db="EMBL/GenBank/DDBJ databases">
        <authorList>
            <person name="Varghese N."/>
            <person name="Submissions S."/>
        </authorList>
    </citation>
    <scope>NUCLEOTIDE SEQUENCE [LARGE SCALE GENOMIC DNA]</scope>
    <source>
        <strain evidence="2">DSM 24729</strain>
    </source>
</reference>
<keyword evidence="2" id="KW-1185">Reference proteome</keyword>
<gene>
    <name evidence="1" type="ORF">SAMN04487992_102198</name>
</gene>
<dbReference type="RefSeq" id="WP_074537495.1">
    <property type="nucleotide sequence ID" value="NZ_FNBD01000002.1"/>
</dbReference>
<dbReference type="Proteomes" id="UP000182114">
    <property type="component" value="Unassembled WGS sequence"/>
</dbReference>
<name>A0A1G7EB45_9FLAO</name>
<dbReference type="EMBL" id="FNBD01000002">
    <property type="protein sequence ID" value="SDE60595.1"/>
    <property type="molecule type" value="Genomic_DNA"/>
</dbReference>
<sequence>MKAFIFEQLYEISKKPYQKYFKKNKPWTVTVKELVALPPSSLGAELHHFLTKHGFELQPKLESHDIYHVLTNIGTTVPEEISMQYFLWGNGKRSLYLFSVLTIGTLFYCSHYKRFLHEYKRGKSSSKFYQIDFQKLVHLPIHNIRTAFCIH</sequence>
<proteinExistence type="predicted"/>
<dbReference type="eggNOG" id="COG5031">
    <property type="taxonomic scope" value="Bacteria"/>
</dbReference>